<dbReference type="Proteomes" id="UP000356253">
    <property type="component" value="Unassembled WGS sequence"/>
</dbReference>
<sequence>MPIKESELVLNEDGSIYHLHLLPHQLADLIITVGDPERVEKVTQYFDDIEVNVRKREFHTQTGTYQGKRISVISTGIGTDNIDIVFNELDALANIDLEKREVKKNLKQLQIIRVGTSGAIQEDIPMNSLVATQTAIGFDSLLHFYKSESIQELEIAKEVEHQLALADFKAKPYVVNSSAELLDHFTQSGEISKGITATNVGFYAPQGRVLRAPLQDENFMQKLTQFNYKNLRVTNLEMETSGIYGMAKLFGHQALSLNAILANRLTGEFSKNPGEIVDQLIKFTLKKIVTL</sequence>
<keyword evidence="1" id="KW-0328">Glycosyltransferase</keyword>
<evidence type="ECO:0000313" key="1">
    <source>
        <dbReference type="EMBL" id="VVU99470.1"/>
    </source>
</evidence>
<comment type="caution">
    <text evidence="1">The sequence shown here is derived from an EMBL/GenBank/DDBJ whole genome shotgun (WGS) entry which is preliminary data.</text>
</comment>
<gene>
    <name evidence="1" type="primary">deoD</name>
    <name evidence="1" type="ORF">FVB9532_00724</name>
</gene>
<keyword evidence="1" id="KW-0808">Transferase</keyword>
<keyword evidence="2" id="KW-1185">Reference proteome</keyword>
<dbReference type="EMBL" id="CABVMM010000002">
    <property type="protein sequence ID" value="VVU99470.1"/>
    <property type="molecule type" value="Genomic_DNA"/>
</dbReference>
<protein>
    <submittedName>
        <fullName evidence="1">Purine nucleoside phosphorylase DeoD-type</fullName>
        <ecNumber evidence="1">2.4.2.1</ecNumber>
    </submittedName>
</protein>
<name>A0AC61Y4Q3_9FLAO</name>
<dbReference type="EC" id="2.4.2.1" evidence="1"/>
<organism evidence="1 2">
    <name type="scientific">Mesonia oceanica</name>
    <dbReference type="NCBI Taxonomy" id="2687242"/>
    <lineage>
        <taxon>Bacteria</taxon>
        <taxon>Pseudomonadati</taxon>
        <taxon>Bacteroidota</taxon>
        <taxon>Flavobacteriia</taxon>
        <taxon>Flavobacteriales</taxon>
        <taxon>Flavobacteriaceae</taxon>
        <taxon>Mesonia</taxon>
    </lineage>
</organism>
<evidence type="ECO:0000313" key="2">
    <source>
        <dbReference type="Proteomes" id="UP000356253"/>
    </source>
</evidence>
<proteinExistence type="predicted"/>
<accession>A0AC61Y4Q3</accession>
<reference evidence="1" key="1">
    <citation type="submission" date="2019-09" db="EMBL/GenBank/DDBJ databases">
        <authorList>
            <person name="Rodrigo-Torres L."/>
            <person name="Arahal R. D."/>
            <person name="Lucena T."/>
        </authorList>
    </citation>
    <scope>NUCLEOTIDE SEQUENCE</scope>
    <source>
        <strain evidence="1">ISS653</strain>
    </source>
</reference>